<dbReference type="Proteomes" id="UP000499080">
    <property type="component" value="Unassembled WGS sequence"/>
</dbReference>
<dbReference type="EMBL" id="BGPR01000238">
    <property type="protein sequence ID" value="GBM07067.1"/>
    <property type="molecule type" value="Genomic_DNA"/>
</dbReference>
<comment type="caution">
    <text evidence="1">The sequence shown here is derived from an EMBL/GenBank/DDBJ whole genome shotgun (WGS) entry which is preliminary data.</text>
</comment>
<evidence type="ECO:0000313" key="1">
    <source>
        <dbReference type="EMBL" id="GBM07067.1"/>
    </source>
</evidence>
<keyword evidence="2" id="KW-1185">Reference proteome</keyword>
<reference evidence="1 2" key="1">
    <citation type="journal article" date="2019" name="Sci. Rep.">
        <title>Orb-weaving spider Araneus ventricosus genome elucidates the spidroin gene catalogue.</title>
        <authorList>
            <person name="Kono N."/>
            <person name="Nakamura H."/>
            <person name="Ohtoshi R."/>
            <person name="Moran D.A.P."/>
            <person name="Shinohara A."/>
            <person name="Yoshida Y."/>
            <person name="Fujiwara M."/>
            <person name="Mori M."/>
            <person name="Tomita M."/>
            <person name="Arakawa K."/>
        </authorList>
    </citation>
    <scope>NUCLEOTIDE SEQUENCE [LARGE SCALE GENOMIC DNA]</scope>
</reference>
<gene>
    <name evidence="1" type="ORF">AVEN_177041_1</name>
</gene>
<organism evidence="1 2">
    <name type="scientific">Araneus ventricosus</name>
    <name type="common">Orbweaver spider</name>
    <name type="synonym">Epeira ventricosa</name>
    <dbReference type="NCBI Taxonomy" id="182803"/>
    <lineage>
        <taxon>Eukaryota</taxon>
        <taxon>Metazoa</taxon>
        <taxon>Ecdysozoa</taxon>
        <taxon>Arthropoda</taxon>
        <taxon>Chelicerata</taxon>
        <taxon>Arachnida</taxon>
        <taxon>Araneae</taxon>
        <taxon>Araneomorphae</taxon>
        <taxon>Entelegynae</taxon>
        <taxon>Araneoidea</taxon>
        <taxon>Araneidae</taxon>
        <taxon>Araneus</taxon>
    </lineage>
</organism>
<accession>A0A4Y2CTE8</accession>
<dbReference type="AlphaFoldDB" id="A0A4Y2CTE8"/>
<evidence type="ECO:0000313" key="2">
    <source>
        <dbReference type="Proteomes" id="UP000499080"/>
    </source>
</evidence>
<proteinExistence type="predicted"/>
<name>A0A4Y2CTE8_ARAVE</name>
<protein>
    <submittedName>
        <fullName evidence="1">Uncharacterized protein</fullName>
    </submittedName>
</protein>
<sequence>MQGEMFTFYVALLNKELRKCAHLTHCLLYLSGDKSSKSASLGLVLLRPVLKQHEGYFGTALIILSHGEMSRTTPKLALPYSSLRMGFSRRPRAAIGP</sequence>